<gene>
    <name evidence="1" type="ORF">GLX28_16315</name>
</gene>
<keyword evidence="2" id="KW-1185">Reference proteome</keyword>
<dbReference type="RefSeq" id="WP_160981303.1">
    <property type="nucleotide sequence ID" value="NZ_WVHK01000079.1"/>
</dbReference>
<comment type="caution">
    <text evidence="1">The sequence shown here is derived from an EMBL/GenBank/DDBJ whole genome shotgun (WGS) entry which is preliminary data.</text>
</comment>
<accession>A0A6I4YU93</accession>
<protein>
    <submittedName>
        <fullName evidence="1">Uncharacterized protein</fullName>
    </submittedName>
</protein>
<sequence length="81" mass="8408">MTEPKLPTSTPTTVQLAVPITDAGVLARLALVLQYAPRALAKVLGVELSGLLDQVGACHVTCRRCGAPHVECTLGDAPDDT</sequence>
<dbReference type="EMBL" id="WVHK01000079">
    <property type="protein sequence ID" value="MXV21195.1"/>
    <property type="molecule type" value="Genomic_DNA"/>
</dbReference>
<dbReference type="Proteomes" id="UP000430519">
    <property type="component" value="Unassembled WGS sequence"/>
</dbReference>
<dbReference type="AlphaFoldDB" id="A0A6I4YU93"/>
<evidence type="ECO:0000313" key="2">
    <source>
        <dbReference type="Proteomes" id="UP000430519"/>
    </source>
</evidence>
<evidence type="ECO:0000313" key="1">
    <source>
        <dbReference type="EMBL" id="MXV21195.1"/>
    </source>
</evidence>
<name>A0A6I4YU93_9DEIO</name>
<reference evidence="1 2" key="1">
    <citation type="submission" date="2019-11" db="EMBL/GenBank/DDBJ databases">
        <title>Genome sequence of Deinococcus xianganensis Y35, AI-2 producing algicidal bacterium, isolated from lake water.</title>
        <authorList>
            <person name="Li Y."/>
        </authorList>
    </citation>
    <scope>NUCLEOTIDE SEQUENCE [LARGE SCALE GENOMIC DNA]</scope>
    <source>
        <strain evidence="1 2">Y35</strain>
    </source>
</reference>
<proteinExistence type="predicted"/>
<organism evidence="1 2">
    <name type="scientific">Deinococcus xianganensis</name>
    <dbReference type="NCBI Taxonomy" id="1507289"/>
    <lineage>
        <taxon>Bacteria</taxon>
        <taxon>Thermotogati</taxon>
        <taxon>Deinococcota</taxon>
        <taxon>Deinococci</taxon>
        <taxon>Deinococcales</taxon>
        <taxon>Deinococcaceae</taxon>
        <taxon>Deinococcus</taxon>
    </lineage>
</organism>